<comment type="caution">
    <text evidence="2">The sequence shown here is derived from an EMBL/GenBank/DDBJ whole genome shotgun (WGS) entry which is preliminary data.</text>
</comment>
<dbReference type="InterPro" id="IPR000835">
    <property type="entry name" value="HTH_MarR-typ"/>
</dbReference>
<reference evidence="2 3" key="1">
    <citation type="submission" date="2016-07" db="EMBL/GenBank/DDBJ databases">
        <title>Genomic analysis of zinc-resistant bacterium Mucilaginibacter pedocola TBZ30.</title>
        <authorList>
            <person name="Huang J."/>
            <person name="Tang J."/>
        </authorList>
    </citation>
    <scope>NUCLEOTIDE SEQUENCE [LARGE SCALE GENOMIC DNA]</scope>
    <source>
        <strain evidence="2 3">TBZ30</strain>
    </source>
</reference>
<dbReference type="GO" id="GO:0006950">
    <property type="term" value="P:response to stress"/>
    <property type="evidence" value="ECO:0007669"/>
    <property type="project" value="TreeGrafter"/>
</dbReference>
<dbReference type="InterPro" id="IPR036390">
    <property type="entry name" value="WH_DNA-bd_sf"/>
</dbReference>
<dbReference type="SMART" id="SM00347">
    <property type="entry name" value="HTH_MARR"/>
    <property type="match status" value="1"/>
</dbReference>
<dbReference type="InterPro" id="IPR036388">
    <property type="entry name" value="WH-like_DNA-bd_sf"/>
</dbReference>
<dbReference type="PROSITE" id="PS50995">
    <property type="entry name" value="HTH_MARR_2"/>
    <property type="match status" value="1"/>
</dbReference>
<dbReference type="AlphaFoldDB" id="A0A1S9PI00"/>
<sequence>MSNINTSLELLMQLSRFQALVARKFDQLSVHGLGFNDLLVLHTLQQAPKEKMRRVDLAEHIGVTASGITRMLLPMEKNGWVSREVSERDARVGFAVLTPAGKRLYTEAIKTAQHIAEGIAPGQQLNDGTLQPMFNFLNNHLK</sequence>
<dbReference type="InterPro" id="IPR039422">
    <property type="entry name" value="MarR/SlyA-like"/>
</dbReference>
<dbReference type="PANTHER" id="PTHR33164">
    <property type="entry name" value="TRANSCRIPTIONAL REGULATOR, MARR FAMILY"/>
    <property type="match status" value="1"/>
</dbReference>
<dbReference type="GO" id="GO:0003700">
    <property type="term" value="F:DNA-binding transcription factor activity"/>
    <property type="evidence" value="ECO:0007669"/>
    <property type="project" value="InterPro"/>
</dbReference>
<dbReference type="PANTHER" id="PTHR33164:SF43">
    <property type="entry name" value="HTH-TYPE TRANSCRIPTIONAL REPRESSOR YETL"/>
    <property type="match status" value="1"/>
</dbReference>
<dbReference type="EMBL" id="MBTF01000009">
    <property type="protein sequence ID" value="OOQ60168.1"/>
    <property type="molecule type" value="Genomic_DNA"/>
</dbReference>
<protein>
    <recommendedName>
        <fullName evidence="1">HTH marR-type domain-containing protein</fullName>
    </recommendedName>
</protein>
<gene>
    <name evidence="2" type="ORF">BC343_26985</name>
</gene>
<evidence type="ECO:0000313" key="2">
    <source>
        <dbReference type="EMBL" id="OOQ60168.1"/>
    </source>
</evidence>
<feature type="domain" description="HTH marR-type" evidence="1">
    <location>
        <begin position="1"/>
        <end position="142"/>
    </location>
</feature>
<evidence type="ECO:0000313" key="3">
    <source>
        <dbReference type="Proteomes" id="UP000189739"/>
    </source>
</evidence>
<keyword evidence="3" id="KW-1185">Reference proteome</keyword>
<proteinExistence type="predicted"/>
<accession>A0A1S9PI00</accession>
<evidence type="ECO:0000259" key="1">
    <source>
        <dbReference type="PROSITE" id="PS50995"/>
    </source>
</evidence>
<dbReference type="SUPFAM" id="SSF46785">
    <property type="entry name" value="Winged helix' DNA-binding domain"/>
    <property type="match status" value="1"/>
</dbReference>
<dbReference type="Proteomes" id="UP000189739">
    <property type="component" value="Unassembled WGS sequence"/>
</dbReference>
<dbReference type="Gene3D" id="1.10.10.10">
    <property type="entry name" value="Winged helix-like DNA-binding domain superfamily/Winged helix DNA-binding domain"/>
    <property type="match status" value="1"/>
</dbReference>
<dbReference type="RefSeq" id="WP_202909777.1">
    <property type="nucleotide sequence ID" value="NZ_MBTF01000009.1"/>
</dbReference>
<name>A0A1S9PI00_9SPHI</name>
<dbReference type="STRING" id="1792845.BC343_26985"/>
<organism evidence="2 3">
    <name type="scientific">Mucilaginibacter pedocola</name>
    <dbReference type="NCBI Taxonomy" id="1792845"/>
    <lineage>
        <taxon>Bacteria</taxon>
        <taxon>Pseudomonadati</taxon>
        <taxon>Bacteroidota</taxon>
        <taxon>Sphingobacteriia</taxon>
        <taxon>Sphingobacteriales</taxon>
        <taxon>Sphingobacteriaceae</taxon>
        <taxon>Mucilaginibacter</taxon>
    </lineage>
</organism>
<dbReference type="Pfam" id="PF01047">
    <property type="entry name" value="MarR"/>
    <property type="match status" value="1"/>
</dbReference>